<dbReference type="Gramene" id="ORGLA12G0131600.1">
    <property type="protein sequence ID" value="ORGLA12G0131600.1"/>
    <property type="gene ID" value="ORGLA12G0131600"/>
</dbReference>
<proteinExistence type="predicted"/>
<dbReference type="HOGENOM" id="CLU_2007405_0_0_1"/>
<dbReference type="EnsemblPlants" id="ORGLA12G0131600.1">
    <property type="protein sequence ID" value="ORGLA12G0131600.1"/>
    <property type="gene ID" value="ORGLA12G0131600"/>
</dbReference>
<name>I1R710_ORYGL</name>
<dbReference type="AlphaFoldDB" id="I1R710"/>
<reference evidence="2 3" key="2">
    <citation type="submission" date="2018-04" db="EMBL/GenBank/DDBJ databases">
        <title>OglaRS2 (Oryza glaberrima Reference Sequence Version 2).</title>
        <authorList>
            <person name="Zhang J."/>
            <person name="Kudrna D."/>
            <person name="Lee S."/>
            <person name="Talag J."/>
            <person name="Rajasekar S."/>
            <person name="Wing R.A."/>
        </authorList>
    </citation>
    <scope>NUCLEOTIDE SEQUENCE [LARGE SCALE GENOMIC DNA]</scope>
    <source>
        <strain evidence="2 3">cv. IRGC 96717</strain>
    </source>
</reference>
<organism evidence="2 3">
    <name type="scientific">Oryza glaberrima</name>
    <name type="common">African rice</name>
    <dbReference type="NCBI Taxonomy" id="4538"/>
    <lineage>
        <taxon>Eukaryota</taxon>
        <taxon>Viridiplantae</taxon>
        <taxon>Streptophyta</taxon>
        <taxon>Embryophyta</taxon>
        <taxon>Tracheophyta</taxon>
        <taxon>Spermatophyta</taxon>
        <taxon>Magnoliopsida</taxon>
        <taxon>Liliopsida</taxon>
        <taxon>Poales</taxon>
        <taxon>Poaceae</taxon>
        <taxon>BOP clade</taxon>
        <taxon>Oryzoideae</taxon>
        <taxon>Oryzeae</taxon>
        <taxon>Oryzinae</taxon>
        <taxon>Oryza</taxon>
    </lineage>
</organism>
<feature type="region of interest" description="Disordered" evidence="1">
    <location>
        <begin position="1"/>
        <end position="84"/>
    </location>
</feature>
<dbReference type="Proteomes" id="UP000007306">
    <property type="component" value="Chromosome 12"/>
</dbReference>
<dbReference type="OMA" id="CENKYLR"/>
<evidence type="ECO:0000313" key="2">
    <source>
        <dbReference type="EnsemblPlants" id="ORGLA12G0131600.1"/>
    </source>
</evidence>
<keyword evidence="3" id="KW-1185">Reference proteome</keyword>
<feature type="compositionally biased region" description="Acidic residues" evidence="1">
    <location>
        <begin position="17"/>
        <end position="26"/>
    </location>
</feature>
<evidence type="ECO:0000256" key="1">
    <source>
        <dbReference type="SAM" id="MobiDB-lite"/>
    </source>
</evidence>
<protein>
    <submittedName>
        <fullName evidence="2">Uncharacterized protein</fullName>
    </submittedName>
</protein>
<sequence>MAQVDRAAPVALVDPMGNDDNDDIDGDGLGGLSSNCGSCGTSRQRHDDLGGDDDDLDGNGPSGSSGLGFRVMTPDEPQQGQPEHSNYIEHLLREQLRRGRAEIMVSSDLRDSVCFFKMETISG</sequence>
<evidence type="ECO:0000313" key="3">
    <source>
        <dbReference type="Proteomes" id="UP000007306"/>
    </source>
</evidence>
<accession>I1R710</accession>
<reference evidence="2" key="1">
    <citation type="submission" date="2015-06" db="UniProtKB">
        <authorList>
            <consortium name="EnsemblPlants"/>
        </authorList>
    </citation>
    <scope>IDENTIFICATION</scope>
</reference>